<evidence type="ECO:0000313" key="22">
    <source>
        <dbReference type="Proteomes" id="UP000789704"/>
    </source>
</evidence>
<evidence type="ECO:0000259" key="19">
    <source>
        <dbReference type="PROSITE" id="PS51194"/>
    </source>
</evidence>
<evidence type="ECO:0000256" key="7">
    <source>
        <dbReference type="ARBA" id="ARBA00022723"/>
    </source>
</evidence>
<keyword evidence="8 16" id="KW-0547">Nucleotide-binding</keyword>
<evidence type="ECO:0000256" key="8">
    <source>
        <dbReference type="ARBA" id="ARBA00022741"/>
    </source>
</evidence>
<dbReference type="PROSITE" id="PS51192">
    <property type="entry name" value="HELICASE_ATP_BIND_1"/>
    <property type="match status" value="1"/>
</dbReference>
<dbReference type="CDD" id="cd17928">
    <property type="entry name" value="DEXDc_SecA"/>
    <property type="match status" value="1"/>
</dbReference>
<dbReference type="Pfam" id="PF02810">
    <property type="entry name" value="SEC-C"/>
    <property type="match status" value="1"/>
</dbReference>
<dbReference type="NCBIfam" id="NF009538">
    <property type="entry name" value="PRK12904.1"/>
    <property type="match status" value="1"/>
</dbReference>
<dbReference type="GO" id="GO:0005829">
    <property type="term" value="C:cytosol"/>
    <property type="evidence" value="ECO:0007669"/>
    <property type="project" value="TreeGrafter"/>
</dbReference>
<dbReference type="GO" id="GO:0008564">
    <property type="term" value="F:protein-exporting ATPase activity"/>
    <property type="evidence" value="ECO:0007669"/>
    <property type="project" value="UniProtKB-EC"/>
</dbReference>
<keyword evidence="14 16" id="KW-0472">Membrane</keyword>
<comment type="subunit">
    <text evidence="16">Monomer and homodimer. Part of the essential Sec protein translocation apparatus which comprises SecA, SecYEG and auxiliary proteins SecDF-YajC and YidC.</text>
</comment>
<dbReference type="SUPFAM" id="SSF52540">
    <property type="entry name" value="P-loop containing nucleoside triphosphate hydrolases"/>
    <property type="match status" value="2"/>
</dbReference>
<name>A0A9N8RSB2_9BURK</name>
<feature type="binding site" evidence="16">
    <location>
        <begin position="105"/>
        <end position="109"/>
    </location>
    <ligand>
        <name>ATP</name>
        <dbReference type="ChEBI" id="CHEBI:30616"/>
    </ligand>
</feature>
<dbReference type="GO" id="GO:0005886">
    <property type="term" value="C:plasma membrane"/>
    <property type="evidence" value="ECO:0007669"/>
    <property type="project" value="UniProtKB-SubCell"/>
</dbReference>
<reference evidence="21" key="1">
    <citation type="submission" date="2021-04" db="EMBL/GenBank/DDBJ databases">
        <authorList>
            <person name="Vanwijnsberghe S."/>
        </authorList>
    </citation>
    <scope>NUCLEOTIDE SEQUENCE</scope>
    <source>
        <strain evidence="21">LMG 31841</strain>
    </source>
</reference>
<dbReference type="SUPFAM" id="SSF81886">
    <property type="entry name" value="Helical scaffold and wing domains of SecA"/>
    <property type="match status" value="1"/>
</dbReference>
<evidence type="ECO:0000256" key="13">
    <source>
        <dbReference type="ARBA" id="ARBA00023010"/>
    </source>
</evidence>
<dbReference type="FunFam" id="3.40.50.300:FF:000113">
    <property type="entry name" value="Preprotein translocase subunit SecA"/>
    <property type="match status" value="1"/>
</dbReference>
<dbReference type="InterPro" id="IPR020937">
    <property type="entry name" value="SecA_CS"/>
</dbReference>
<dbReference type="InterPro" id="IPR011116">
    <property type="entry name" value="SecA_Wing/Scaffold"/>
</dbReference>
<dbReference type="InterPro" id="IPR014001">
    <property type="entry name" value="Helicase_ATP-bd"/>
</dbReference>
<gene>
    <name evidence="16 21" type="primary">secA</name>
    <name evidence="21" type="ORF">LMG31841_00024</name>
</gene>
<keyword evidence="6" id="KW-0997">Cell inner membrane</keyword>
<dbReference type="InterPro" id="IPR027417">
    <property type="entry name" value="P-loop_NTPase"/>
</dbReference>
<protein>
    <recommendedName>
        <fullName evidence="16 17">Protein translocase subunit SecA</fullName>
        <ecNumber evidence="16">7.4.2.8</ecNumber>
    </recommendedName>
</protein>
<evidence type="ECO:0000256" key="3">
    <source>
        <dbReference type="ARBA" id="ARBA00022448"/>
    </source>
</evidence>
<feature type="binding site" evidence="16">
    <location>
        <position position="515"/>
    </location>
    <ligand>
        <name>ATP</name>
        <dbReference type="ChEBI" id="CHEBI:30616"/>
    </ligand>
</feature>
<dbReference type="SMART" id="SM00958">
    <property type="entry name" value="SecA_PP_bind"/>
    <property type="match status" value="1"/>
</dbReference>
<dbReference type="PANTHER" id="PTHR30612">
    <property type="entry name" value="SECA INNER MEMBRANE COMPONENT OF SEC PROTEIN SECRETION SYSTEM"/>
    <property type="match status" value="1"/>
</dbReference>
<dbReference type="AlphaFoldDB" id="A0A9N8RSB2"/>
<dbReference type="CDD" id="cd18803">
    <property type="entry name" value="SF2_C_secA"/>
    <property type="match status" value="1"/>
</dbReference>
<evidence type="ECO:0000256" key="14">
    <source>
        <dbReference type="ARBA" id="ARBA00023136"/>
    </source>
</evidence>
<feature type="domain" description="Helicase ATP-binding" evidence="18">
    <location>
        <begin position="89"/>
        <end position="247"/>
    </location>
</feature>
<feature type="domain" description="Helicase C-terminal" evidence="19">
    <location>
        <begin position="444"/>
        <end position="645"/>
    </location>
</feature>
<accession>A0A9N8RSB2</accession>
<keyword evidence="9" id="KW-0862">Zinc</keyword>
<feature type="binding site" evidence="16">
    <location>
        <position position="87"/>
    </location>
    <ligand>
        <name>ATP</name>
        <dbReference type="ChEBI" id="CHEBI:30616"/>
    </ligand>
</feature>
<evidence type="ECO:0000256" key="10">
    <source>
        <dbReference type="ARBA" id="ARBA00022840"/>
    </source>
</evidence>
<dbReference type="Proteomes" id="UP000789704">
    <property type="component" value="Unassembled WGS sequence"/>
</dbReference>
<evidence type="ECO:0000256" key="11">
    <source>
        <dbReference type="ARBA" id="ARBA00022927"/>
    </source>
</evidence>
<evidence type="ECO:0000313" key="21">
    <source>
        <dbReference type="EMBL" id="CAG4885601.1"/>
    </source>
</evidence>
<dbReference type="GO" id="GO:0017038">
    <property type="term" value="P:protein import"/>
    <property type="evidence" value="ECO:0007669"/>
    <property type="project" value="InterPro"/>
</dbReference>
<dbReference type="PROSITE" id="PS01312">
    <property type="entry name" value="SECA"/>
    <property type="match status" value="1"/>
</dbReference>
<dbReference type="FunFam" id="3.90.1440.10:FF:000001">
    <property type="entry name" value="Preprotein translocase subunit SecA"/>
    <property type="match status" value="1"/>
</dbReference>
<dbReference type="GO" id="GO:0031522">
    <property type="term" value="C:cell envelope Sec protein transport complex"/>
    <property type="evidence" value="ECO:0007669"/>
    <property type="project" value="UniProtKB-ARBA"/>
</dbReference>
<comment type="subcellular location">
    <subcellularLocation>
        <location evidence="16">Cell membrane</location>
        <topology evidence="16">Peripheral membrane protein</topology>
        <orientation evidence="16">Cytoplasmic side</orientation>
    </subcellularLocation>
    <subcellularLocation>
        <location evidence="16">Cytoplasm</location>
    </subcellularLocation>
    <text evidence="16">Distribution is 50-50.</text>
</comment>
<feature type="domain" description="SecA family profile" evidence="20">
    <location>
        <begin position="3"/>
        <end position="629"/>
    </location>
</feature>
<keyword evidence="5 16" id="KW-0963">Cytoplasm</keyword>
<keyword evidence="11 16" id="KW-0653">Protein transport</keyword>
<evidence type="ECO:0000256" key="17">
    <source>
        <dbReference type="RuleBase" id="RU003874"/>
    </source>
</evidence>
<evidence type="ECO:0000259" key="20">
    <source>
        <dbReference type="PROSITE" id="PS51196"/>
    </source>
</evidence>
<evidence type="ECO:0000256" key="4">
    <source>
        <dbReference type="ARBA" id="ARBA00022475"/>
    </source>
</evidence>
<comment type="similarity">
    <text evidence="2 16 17">Belongs to the SecA family.</text>
</comment>
<evidence type="ECO:0000256" key="5">
    <source>
        <dbReference type="ARBA" id="ARBA00022490"/>
    </source>
</evidence>
<dbReference type="GO" id="GO:0046872">
    <property type="term" value="F:metal ion binding"/>
    <property type="evidence" value="ECO:0007669"/>
    <property type="project" value="UniProtKB-KW"/>
</dbReference>
<comment type="function">
    <text evidence="16">Part of the Sec protein translocase complex. Interacts with the SecYEG preprotein conducting channel. Has a central role in coupling the hydrolysis of ATP to the transfer of proteins into and across the cell membrane, serving both as a receptor for the preprotein-SecB complex and as an ATP-driven molecular motor driving the stepwise translocation of polypeptide chains across the membrane.</text>
</comment>
<comment type="catalytic activity">
    <reaction evidence="15 16">
        <text>ATP + H2O + cellular proteinSide 1 = ADP + phosphate + cellular proteinSide 2.</text>
        <dbReference type="EC" id="7.4.2.8"/>
    </reaction>
</comment>
<dbReference type="Gene3D" id="3.40.50.300">
    <property type="entry name" value="P-loop containing nucleotide triphosphate hydrolases"/>
    <property type="match status" value="2"/>
</dbReference>
<dbReference type="PROSITE" id="PS51196">
    <property type="entry name" value="SECA_MOTOR_DEAD"/>
    <property type="match status" value="1"/>
</dbReference>
<dbReference type="InterPro" id="IPR011115">
    <property type="entry name" value="SecA_DEAD"/>
</dbReference>
<keyword evidence="22" id="KW-1185">Reference proteome</keyword>
<dbReference type="Pfam" id="PF21090">
    <property type="entry name" value="P-loop_SecA"/>
    <property type="match status" value="1"/>
</dbReference>
<dbReference type="Pfam" id="PF01043">
    <property type="entry name" value="SecA_PP_bind"/>
    <property type="match status" value="1"/>
</dbReference>
<evidence type="ECO:0000259" key="18">
    <source>
        <dbReference type="PROSITE" id="PS51192"/>
    </source>
</evidence>
<dbReference type="PROSITE" id="PS51194">
    <property type="entry name" value="HELICASE_CTER"/>
    <property type="match status" value="1"/>
</dbReference>
<dbReference type="InterPro" id="IPR044722">
    <property type="entry name" value="SecA_SF2_C"/>
</dbReference>
<sequence>MTTGFLQKIFGSRNQRLVKQYQKTVASINALEPQIEQLTDDQLRAKTGEFRQRVASGESLDKLLPEAFAVCREASRRVLHMRHFDVQLVGGMVLHYGKIAEMRTGEGKTLVATLPVYLNALSGRGVHVVTVNDYLAQRDAEWMARLYNFLGLSVGINLSQMDHDAKQQAYASDITYGTNNEFGFDYLRDNMVYETDARVQRALNFAVVDEVDSILIDEARTPLIISGQAEDHTELYVRMNALPPLLERQIGEEKADGTGVEKPGDYTLDEKARQVFLTESGHEKAERLLADWGLIGEGESLYAPQNITLMHHVYAALRAHTLFFKDQHYVVQNNEVVIVDEFTGRLMSGRRWSDGLHQAVEAKEHVKIQSENQTLASITFQNYFRMYAKLSGMTGTADTEAYEFNEIYGLETVVIPTNRPPKRIDKQDQIYKTAKERYDAVIRDIRECYERSQPVLVGTTSIENSELLSNLLTKAGLPHEVLNAKQHAREAAIVAEAGRPKRVTIATNMAGRGTDIVLGGNAEKQATFLELDESIPADEKARRIQQLHDEWQALHDEVKAAGGLHIIGTERHESRRIDNQLRGRAGRQGDPGSSRFYLSLDDPLLRIFAGDRVRSIMDRLKMPEGEAIEAGIVTRSIESAQRKVEARNFDIRKQLLEYDDVSNDQRKVIYQQRNELLEAHDITETIGAMRHGVIADIVHQFVPAGSIEEQWDVPELEEVLRNEWQLDLAIQEMINESKSIDAGEILEAVTAAADEAYEGKVELVGRESFSAFERSIMLQTLDRSWREHLAALDHLRQGIHLRGYAQKNPKQEYKREAFELFAAMLDAVKLEVTRVVMNVQIQSPEQLEQAAEQYEEQGSHLENVEFRHAEFAEAGEAAAVPVAADAAAAMIGDAMSHGHHAPGSQQLAGDNVPKVGRNDPCPCGSGKKYKQCHGKIA</sequence>
<dbReference type="EC" id="7.4.2.8" evidence="16"/>
<dbReference type="InterPro" id="IPR004027">
    <property type="entry name" value="SEC_C_motif"/>
</dbReference>
<keyword evidence="3 16" id="KW-0813">Transport</keyword>
<dbReference type="EMBL" id="CAJQZC010000001">
    <property type="protein sequence ID" value="CAG4885601.1"/>
    <property type="molecule type" value="Genomic_DNA"/>
</dbReference>
<dbReference type="FunFam" id="3.40.50.300:FF:000081">
    <property type="entry name" value="Preprotein translocase subunit SecA"/>
    <property type="match status" value="1"/>
</dbReference>
<keyword evidence="4 16" id="KW-1003">Cell membrane</keyword>
<dbReference type="GO" id="GO:0065002">
    <property type="term" value="P:intracellular protein transmembrane transport"/>
    <property type="evidence" value="ECO:0007669"/>
    <property type="project" value="UniProtKB-UniRule"/>
</dbReference>
<dbReference type="PRINTS" id="PR00906">
    <property type="entry name" value="SECA"/>
</dbReference>
<comment type="cofactor">
    <cofactor evidence="1">
        <name>Zn(2+)</name>
        <dbReference type="ChEBI" id="CHEBI:29105"/>
    </cofactor>
</comment>
<dbReference type="GO" id="GO:0006605">
    <property type="term" value="P:protein targeting"/>
    <property type="evidence" value="ECO:0007669"/>
    <property type="project" value="UniProtKB-UniRule"/>
</dbReference>
<dbReference type="PANTHER" id="PTHR30612:SF0">
    <property type="entry name" value="CHLOROPLAST PROTEIN-TRANSPORTING ATPASE"/>
    <property type="match status" value="1"/>
</dbReference>
<dbReference type="InterPro" id="IPR036266">
    <property type="entry name" value="SecA_Wing/Scaffold_sf"/>
</dbReference>
<dbReference type="Gene3D" id="1.10.3060.10">
    <property type="entry name" value="Helical scaffold and wing domains of SecA"/>
    <property type="match status" value="1"/>
</dbReference>
<dbReference type="InterPro" id="IPR001650">
    <property type="entry name" value="Helicase_C-like"/>
</dbReference>
<dbReference type="FunFam" id="1.10.3060.10:FF:000003">
    <property type="entry name" value="Protein translocase subunit SecA"/>
    <property type="match status" value="1"/>
</dbReference>
<dbReference type="Gene3D" id="3.90.1440.10">
    <property type="entry name" value="SecA, preprotein cross-linking domain"/>
    <property type="match status" value="1"/>
</dbReference>
<keyword evidence="10 16" id="KW-0067">ATP-binding</keyword>
<dbReference type="InterPro" id="IPR000185">
    <property type="entry name" value="SecA"/>
</dbReference>
<dbReference type="InterPro" id="IPR011130">
    <property type="entry name" value="SecA_preprotein_X-link_dom"/>
</dbReference>
<dbReference type="SMART" id="SM00957">
    <property type="entry name" value="SecA_DEAD"/>
    <property type="match status" value="1"/>
</dbReference>
<keyword evidence="7" id="KW-0479">Metal-binding</keyword>
<evidence type="ECO:0000256" key="9">
    <source>
        <dbReference type="ARBA" id="ARBA00022833"/>
    </source>
</evidence>
<organism evidence="21 22">
    <name type="scientific">Paraburkholderia saeva</name>
    <dbReference type="NCBI Taxonomy" id="2777537"/>
    <lineage>
        <taxon>Bacteria</taxon>
        <taxon>Pseudomonadati</taxon>
        <taxon>Pseudomonadota</taxon>
        <taxon>Betaproteobacteria</taxon>
        <taxon>Burkholderiales</taxon>
        <taxon>Burkholderiaceae</taxon>
        <taxon>Paraburkholderia</taxon>
    </lineage>
</organism>
<evidence type="ECO:0000256" key="6">
    <source>
        <dbReference type="ARBA" id="ARBA00022519"/>
    </source>
</evidence>
<dbReference type="Pfam" id="PF07517">
    <property type="entry name" value="SecA_DEAD"/>
    <property type="match status" value="1"/>
</dbReference>
<evidence type="ECO:0000256" key="16">
    <source>
        <dbReference type="HAMAP-Rule" id="MF_01382"/>
    </source>
</evidence>
<evidence type="ECO:0000256" key="1">
    <source>
        <dbReference type="ARBA" id="ARBA00001947"/>
    </source>
</evidence>
<dbReference type="HAMAP" id="MF_01382">
    <property type="entry name" value="SecA"/>
    <property type="match status" value="1"/>
</dbReference>
<dbReference type="GO" id="GO:0043952">
    <property type="term" value="P:protein transport by the Sec complex"/>
    <property type="evidence" value="ECO:0007669"/>
    <property type="project" value="TreeGrafter"/>
</dbReference>
<dbReference type="Pfam" id="PF07516">
    <property type="entry name" value="SecA_SW"/>
    <property type="match status" value="1"/>
</dbReference>
<dbReference type="InterPro" id="IPR036670">
    <property type="entry name" value="SecA_X-link_sf"/>
</dbReference>
<dbReference type="InterPro" id="IPR014018">
    <property type="entry name" value="SecA_motor_DEAD"/>
</dbReference>
<keyword evidence="13 16" id="KW-0811">Translocation</keyword>
<dbReference type="RefSeq" id="WP_228874104.1">
    <property type="nucleotide sequence ID" value="NZ_CAJQYX010000016.1"/>
</dbReference>
<evidence type="ECO:0000256" key="2">
    <source>
        <dbReference type="ARBA" id="ARBA00007650"/>
    </source>
</evidence>
<dbReference type="GO" id="GO:0005524">
    <property type="term" value="F:ATP binding"/>
    <property type="evidence" value="ECO:0007669"/>
    <property type="project" value="UniProtKB-UniRule"/>
</dbReference>
<keyword evidence="12 16" id="KW-1278">Translocase</keyword>
<dbReference type="SUPFAM" id="SSF81767">
    <property type="entry name" value="Pre-protein crosslinking domain of SecA"/>
    <property type="match status" value="1"/>
</dbReference>
<comment type="caution">
    <text evidence="21">The sequence shown here is derived from an EMBL/GenBank/DDBJ whole genome shotgun (WGS) entry which is preliminary data.</text>
</comment>
<evidence type="ECO:0000256" key="12">
    <source>
        <dbReference type="ARBA" id="ARBA00022967"/>
    </source>
</evidence>
<dbReference type="NCBIfam" id="TIGR00963">
    <property type="entry name" value="secA"/>
    <property type="match status" value="1"/>
</dbReference>
<evidence type="ECO:0000256" key="15">
    <source>
        <dbReference type="ARBA" id="ARBA00034006"/>
    </source>
</evidence>
<proteinExistence type="inferred from homology"/>